<name>A0ABR4ACV3_9LECA</name>
<dbReference type="EMBL" id="JBEFKJ010000011">
    <property type="protein sequence ID" value="KAL2043316.1"/>
    <property type="molecule type" value="Genomic_DNA"/>
</dbReference>
<evidence type="ECO:0000313" key="2">
    <source>
        <dbReference type="EMBL" id="KAL2043316.1"/>
    </source>
</evidence>
<evidence type="ECO:0000256" key="1">
    <source>
        <dbReference type="SAM" id="MobiDB-lite"/>
    </source>
</evidence>
<proteinExistence type="predicted"/>
<evidence type="ECO:0000313" key="3">
    <source>
        <dbReference type="Proteomes" id="UP001590950"/>
    </source>
</evidence>
<reference evidence="2 3" key="1">
    <citation type="submission" date="2024-09" db="EMBL/GenBank/DDBJ databases">
        <title>Rethinking Asexuality: The Enigmatic Case of Functional Sexual Genes in Lepraria (Stereocaulaceae).</title>
        <authorList>
            <person name="Doellman M."/>
            <person name="Sun Y."/>
            <person name="Barcenas-Pena A."/>
            <person name="Lumbsch H.T."/>
            <person name="Grewe F."/>
        </authorList>
    </citation>
    <scope>NUCLEOTIDE SEQUENCE [LARGE SCALE GENOMIC DNA]</scope>
    <source>
        <strain evidence="2 3">Mercado 3170</strain>
    </source>
</reference>
<sequence>MTDPDPKTEGKLPNSDVAQSKRFPEPSAAGQHLPGGDRYRGLLGNAPGMNLRKEMTTSA</sequence>
<accession>A0ABR4ACV3</accession>
<gene>
    <name evidence="2" type="ORF">N7G274_003622</name>
</gene>
<dbReference type="Proteomes" id="UP001590950">
    <property type="component" value="Unassembled WGS sequence"/>
</dbReference>
<feature type="compositionally biased region" description="Basic and acidic residues" evidence="1">
    <location>
        <begin position="1"/>
        <end position="10"/>
    </location>
</feature>
<protein>
    <submittedName>
        <fullName evidence="2">Uncharacterized protein</fullName>
    </submittedName>
</protein>
<organism evidence="2 3">
    <name type="scientific">Stereocaulon virgatum</name>
    <dbReference type="NCBI Taxonomy" id="373712"/>
    <lineage>
        <taxon>Eukaryota</taxon>
        <taxon>Fungi</taxon>
        <taxon>Dikarya</taxon>
        <taxon>Ascomycota</taxon>
        <taxon>Pezizomycotina</taxon>
        <taxon>Lecanoromycetes</taxon>
        <taxon>OSLEUM clade</taxon>
        <taxon>Lecanoromycetidae</taxon>
        <taxon>Lecanorales</taxon>
        <taxon>Lecanorineae</taxon>
        <taxon>Stereocaulaceae</taxon>
        <taxon>Stereocaulon</taxon>
    </lineage>
</organism>
<comment type="caution">
    <text evidence="2">The sequence shown here is derived from an EMBL/GenBank/DDBJ whole genome shotgun (WGS) entry which is preliminary data.</text>
</comment>
<feature type="region of interest" description="Disordered" evidence="1">
    <location>
        <begin position="1"/>
        <end position="59"/>
    </location>
</feature>
<keyword evidence="3" id="KW-1185">Reference proteome</keyword>